<accession>A0A2W7RVP4</accession>
<dbReference type="EMBL" id="QKZV01000002">
    <property type="protein sequence ID" value="PZX64404.1"/>
    <property type="molecule type" value="Genomic_DNA"/>
</dbReference>
<comment type="caution">
    <text evidence="2">The sequence shown here is derived from an EMBL/GenBank/DDBJ whole genome shotgun (WGS) entry which is preliminary data.</text>
</comment>
<evidence type="ECO:0000256" key="1">
    <source>
        <dbReference type="SAM" id="Phobius"/>
    </source>
</evidence>
<protein>
    <submittedName>
        <fullName evidence="2">Cytochrome c oxidase cbb3-type subunit 3</fullName>
    </submittedName>
</protein>
<evidence type="ECO:0000313" key="2">
    <source>
        <dbReference type="EMBL" id="PZX64404.1"/>
    </source>
</evidence>
<gene>
    <name evidence="2" type="ORF">LX80_00600</name>
</gene>
<sequence length="57" mass="6705">MKFINYLEKILGVDVYALTSLLIFFLFFVGVALWVWKADKKTMQKISNIPLEDSRHI</sequence>
<evidence type="ECO:0000313" key="3">
    <source>
        <dbReference type="Proteomes" id="UP000249720"/>
    </source>
</evidence>
<dbReference type="OrthoDB" id="965798at2"/>
<keyword evidence="3" id="KW-1185">Reference proteome</keyword>
<dbReference type="AlphaFoldDB" id="A0A2W7RVP4"/>
<reference evidence="2 3" key="1">
    <citation type="submission" date="2018-06" db="EMBL/GenBank/DDBJ databases">
        <title>Genomic Encyclopedia of Archaeal and Bacterial Type Strains, Phase II (KMG-II): from individual species to whole genera.</title>
        <authorList>
            <person name="Goeker M."/>
        </authorList>
    </citation>
    <scope>NUCLEOTIDE SEQUENCE [LARGE SCALE GENOMIC DNA]</scope>
    <source>
        <strain evidence="2 3">DSM 23241</strain>
    </source>
</reference>
<keyword evidence="1" id="KW-0812">Transmembrane</keyword>
<keyword evidence="1" id="KW-0472">Membrane</keyword>
<proteinExistence type="predicted"/>
<dbReference type="Proteomes" id="UP000249720">
    <property type="component" value="Unassembled WGS sequence"/>
</dbReference>
<feature type="transmembrane region" description="Helical" evidence="1">
    <location>
        <begin position="15"/>
        <end position="36"/>
    </location>
</feature>
<keyword evidence="1" id="KW-1133">Transmembrane helix</keyword>
<dbReference type="RefSeq" id="WP_111293588.1">
    <property type="nucleotide sequence ID" value="NZ_QKZV01000002.1"/>
</dbReference>
<organism evidence="2 3">
    <name type="scientific">Hydrotalea sandarakina</name>
    <dbReference type="NCBI Taxonomy" id="1004304"/>
    <lineage>
        <taxon>Bacteria</taxon>
        <taxon>Pseudomonadati</taxon>
        <taxon>Bacteroidota</taxon>
        <taxon>Chitinophagia</taxon>
        <taxon>Chitinophagales</taxon>
        <taxon>Chitinophagaceae</taxon>
        <taxon>Hydrotalea</taxon>
    </lineage>
</organism>
<name>A0A2W7RVP4_9BACT</name>